<keyword evidence="7 10" id="KW-1133">Transmembrane helix</keyword>
<evidence type="ECO:0000256" key="9">
    <source>
        <dbReference type="ARBA" id="ARBA00023136"/>
    </source>
</evidence>
<evidence type="ECO:0000256" key="6">
    <source>
        <dbReference type="ARBA" id="ARBA00022967"/>
    </source>
</evidence>
<feature type="transmembrane region" description="Helical" evidence="10">
    <location>
        <begin position="131"/>
        <end position="152"/>
    </location>
</feature>
<dbReference type="EC" id="7.1.3.1" evidence="2"/>
<feature type="transmembrane region" description="Helical" evidence="10">
    <location>
        <begin position="205"/>
        <end position="221"/>
    </location>
</feature>
<evidence type="ECO:0000256" key="7">
    <source>
        <dbReference type="ARBA" id="ARBA00022989"/>
    </source>
</evidence>
<feature type="transmembrane region" description="Helical" evidence="10">
    <location>
        <begin position="250"/>
        <end position="268"/>
    </location>
</feature>
<evidence type="ECO:0000256" key="4">
    <source>
        <dbReference type="ARBA" id="ARBA00022692"/>
    </source>
</evidence>
<name>X6MZ41_RETFI</name>
<keyword evidence="9 10" id="KW-0472">Membrane</keyword>
<dbReference type="PANTHER" id="PTHR31998">
    <property type="entry name" value="K(+)-INSENSITIVE PYROPHOSPHATE-ENERGIZED PROTON PUMP"/>
    <property type="match status" value="1"/>
</dbReference>
<keyword evidence="12" id="KW-1185">Reference proteome</keyword>
<feature type="transmembrane region" description="Helical" evidence="10">
    <location>
        <begin position="172"/>
        <end position="193"/>
    </location>
</feature>
<keyword evidence="4 10" id="KW-0812">Transmembrane</keyword>
<accession>X6MZ41</accession>
<dbReference type="GO" id="GO:0012505">
    <property type="term" value="C:endomembrane system"/>
    <property type="evidence" value="ECO:0007669"/>
    <property type="project" value="UniProtKB-SubCell"/>
</dbReference>
<dbReference type="EMBL" id="ASPP01014304">
    <property type="protein sequence ID" value="ETO18873.1"/>
    <property type="molecule type" value="Genomic_DNA"/>
</dbReference>
<dbReference type="GO" id="GO:0009678">
    <property type="term" value="F:diphosphate hydrolysis-driven proton transmembrane transporter activity"/>
    <property type="evidence" value="ECO:0007669"/>
    <property type="project" value="UniProtKB-EC"/>
</dbReference>
<comment type="subcellular location">
    <subcellularLocation>
        <location evidence="1">Endomembrane system</location>
        <topology evidence="1">Multi-pass membrane protein</topology>
    </subcellularLocation>
</comment>
<sequence length="317" mass="34156">MSHSPTQSIVEKARISSATVVIQGVGIGMLSTIVPSLAIFITVLACYHLVGSYGIAIAAVGMLSTLGAILAADGFFFFFFCVYIIMFVLYLFNFALFILIVFDVCLLEAVEGRAFLRFANIWKKEGHITTATGKGFALGSAVLTALALISAFKTETQVSMIDVSNSAVLASALFGACLPYVFAALTMTAVGRVALSMIQEVRRQFVDCLLICSPLFIGYLLGAESLGGMLISCVASAFMLAVFMENAGEALCLSLSFLCLVLWLLWVVHCKSYHIHYTYRWNNATKFIEAAELGEHGKGSETHKAAVIGDIVGDPFK</sequence>
<evidence type="ECO:0000256" key="10">
    <source>
        <dbReference type="SAM" id="Phobius"/>
    </source>
</evidence>
<feature type="transmembrane region" description="Helical" evidence="10">
    <location>
        <begin position="20"/>
        <end position="46"/>
    </location>
</feature>
<proteinExistence type="predicted"/>
<keyword evidence="3" id="KW-0813">Transport</keyword>
<reference evidence="11 12" key="1">
    <citation type="journal article" date="2013" name="Curr. Biol.">
        <title>The Genome of the Foraminiferan Reticulomyxa filosa.</title>
        <authorList>
            <person name="Glockner G."/>
            <person name="Hulsmann N."/>
            <person name="Schleicher M."/>
            <person name="Noegel A.A."/>
            <person name="Eichinger L."/>
            <person name="Gallinger C."/>
            <person name="Pawlowski J."/>
            <person name="Sierra R."/>
            <person name="Euteneuer U."/>
            <person name="Pillet L."/>
            <person name="Moustafa A."/>
            <person name="Platzer M."/>
            <person name="Groth M."/>
            <person name="Szafranski K."/>
            <person name="Schliwa M."/>
        </authorList>
    </citation>
    <scope>NUCLEOTIDE SEQUENCE [LARGE SCALE GENOMIC DNA]</scope>
</reference>
<dbReference type="OrthoDB" id="754859at2759"/>
<gene>
    <name evidence="11" type="ORF">RFI_18372</name>
</gene>
<feature type="transmembrane region" description="Helical" evidence="10">
    <location>
        <begin position="53"/>
        <end position="71"/>
    </location>
</feature>
<keyword evidence="5" id="KW-0460">Magnesium</keyword>
<dbReference type="Proteomes" id="UP000023152">
    <property type="component" value="Unassembled WGS sequence"/>
</dbReference>
<organism evidence="11 12">
    <name type="scientific">Reticulomyxa filosa</name>
    <dbReference type="NCBI Taxonomy" id="46433"/>
    <lineage>
        <taxon>Eukaryota</taxon>
        <taxon>Sar</taxon>
        <taxon>Rhizaria</taxon>
        <taxon>Retaria</taxon>
        <taxon>Foraminifera</taxon>
        <taxon>Monothalamids</taxon>
        <taxon>Reticulomyxidae</taxon>
        <taxon>Reticulomyxa</taxon>
    </lineage>
</organism>
<evidence type="ECO:0000256" key="5">
    <source>
        <dbReference type="ARBA" id="ARBA00022842"/>
    </source>
</evidence>
<dbReference type="Pfam" id="PF03030">
    <property type="entry name" value="H_PPase"/>
    <property type="match status" value="3"/>
</dbReference>
<dbReference type="GO" id="GO:0016020">
    <property type="term" value="C:membrane"/>
    <property type="evidence" value="ECO:0007669"/>
    <property type="project" value="InterPro"/>
</dbReference>
<evidence type="ECO:0000313" key="11">
    <source>
        <dbReference type="EMBL" id="ETO18873.1"/>
    </source>
</evidence>
<protein>
    <recommendedName>
        <fullName evidence="2">H(+)-exporting diphosphatase</fullName>
        <ecNumber evidence="2">7.1.3.1</ecNumber>
    </recommendedName>
</protein>
<dbReference type="InterPro" id="IPR004131">
    <property type="entry name" value="PPase-energised_H-pump"/>
</dbReference>
<keyword evidence="6" id="KW-1278">Translocase</keyword>
<evidence type="ECO:0000256" key="2">
    <source>
        <dbReference type="ARBA" id="ARBA00013242"/>
    </source>
</evidence>
<feature type="non-terminal residue" evidence="11">
    <location>
        <position position="317"/>
    </location>
</feature>
<dbReference type="GO" id="GO:0004427">
    <property type="term" value="F:inorganic diphosphate phosphatase activity"/>
    <property type="evidence" value="ECO:0007669"/>
    <property type="project" value="InterPro"/>
</dbReference>
<evidence type="ECO:0000256" key="3">
    <source>
        <dbReference type="ARBA" id="ARBA00022448"/>
    </source>
</evidence>
<evidence type="ECO:0000256" key="1">
    <source>
        <dbReference type="ARBA" id="ARBA00004127"/>
    </source>
</evidence>
<keyword evidence="8" id="KW-0406">Ion transport</keyword>
<dbReference type="AlphaFoldDB" id="X6MZ41"/>
<feature type="transmembrane region" description="Helical" evidence="10">
    <location>
        <begin position="77"/>
        <end position="110"/>
    </location>
</feature>
<comment type="caution">
    <text evidence="11">The sequence shown here is derived from an EMBL/GenBank/DDBJ whole genome shotgun (WGS) entry which is preliminary data.</text>
</comment>
<evidence type="ECO:0000256" key="8">
    <source>
        <dbReference type="ARBA" id="ARBA00023065"/>
    </source>
</evidence>
<evidence type="ECO:0000313" key="12">
    <source>
        <dbReference type="Proteomes" id="UP000023152"/>
    </source>
</evidence>